<protein>
    <submittedName>
        <fullName evidence="2">Uncharacterized protein</fullName>
    </submittedName>
</protein>
<keyword evidence="1" id="KW-0472">Membrane</keyword>
<sequence length="108" mass="12339">MLRLCHVTPHLLFSLNVDRLSRPSLILFTHEFDHPGTHLAWLRFLAVRPTCPRLCDCQPIDFVQRKNNAYDISLAWGCCIFCWAALRAVNLVTYAVTIQILFNGLVVG</sequence>
<dbReference type="AlphaFoldDB" id="A0A3M7M4P2"/>
<evidence type="ECO:0000313" key="3">
    <source>
        <dbReference type="Proteomes" id="UP000265663"/>
    </source>
</evidence>
<gene>
    <name evidence="2" type="ORF">GMOD_00006286</name>
</gene>
<dbReference type="Proteomes" id="UP000265663">
    <property type="component" value="Unassembled WGS sequence"/>
</dbReference>
<keyword evidence="1" id="KW-1133">Transmembrane helix</keyword>
<dbReference type="EMBL" id="KE747818">
    <property type="protein sequence ID" value="RMZ69471.1"/>
    <property type="molecule type" value="Genomic_DNA"/>
</dbReference>
<organism evidence="2 3">
    <name type="scientific">Pyrenophora seminiperda CCB06</name>
    <dbReference type="NCBI Taxonomy" id="1302712"/>
    <lineage>
        <taxon>Eukaryota</taxon>
        <taxon>Fungi</taxon>
        <taxon>Dikarya</taxon>
        <taxon>Ascomycota</taxon>
        <taxon>Pezizomycotina</taxon>
        <taxon>Dothideomycetes</taxon>
        <taxon>Pleosporomycetidae</taxon>
        <taxon>Pleosporales</taxon>
        <taxon>Pleosporineae</taxon>
        <taxon>Pleosporaceae</taxon>
        <taxon>Pyrenophora</taxon>
    </lineage>
</organism>
<reference evidence="2 3" key="1">
    <citation type="journal article" date="2014" name="PLoS ONE">
        <title>De novo Genome Assembly of the Fungal Plant Pathogen Pyrenophora semeniperda.</title>
        <authorList>
            <person name="Soliai M.M."/>
            <person name="Meyer S.E."/>
            <person name="Udall J.A."/>
            <person name="Elzinga D.E."/>
            <person name="Hermansen R.A."/>
            <person name="Bodily P.M."/>
            <person name="Hart A.A."/>
            <person name="Coleman C.E."/>
        </authorList>
    </citation>
    <scope>NUCLEOTIDE SEQUENCE [LARGE SCALE GENOMIC DNA]</scope>
    <source>
        <strain evidence="2 3">CCB06</strain>
        <tissue evidence="2">Mycelium</tissue>
    </source>
</reference>
<name>A0A3M7M4P2_9PLEO</name>
<evidence type="ECO:0000313" key="2">
    <source>
        <dbReference type="EMBL" id="RMZ69471.1"/>
    </source>
</evidence>
<accession>A0A3M7M4P2</accession>
<keyword evidence="1" id="KW-0812">Transmembrane</keyword>
<keyword evidence="3" id="KW-1185">Reference proteome</keyword>
<feature type="transmembrane region" description="Helical" evidence="1">
    <location>
        <begin position="74"/>
        <end position="102"/>
    </location>
</feature>
<proteinExistence type="predicted"/>
<evidence type="ECO:0000256" key="1">
    <source>
        <dbReference type="SAM" id="Phobius"/>
    </source>
</evidence>